<sequence>MADPIYSADDYGTPSIPPATPPAVDTHASAQDAATLTDADGDSDSPGSVLWDFDRSEEDEELQPGSTPDEVVPETPNPIEPAPPPEVFPDGGDIDEPGAVPDDVPSLPGEAPAETPPPQY</sequence>
<gene>
    <name evidence="2" type="ORF">PK98_00580</name>
</gene>
<accession>A0A0B2BZ53</accession>
<protein>
    <submittedName>
        <fullName evidence="2">Uncharacterized protein</fullName>
    </submittedName>
</protein>
<keyword evidence="3" id="KW-1185">Reference proteome</keyword>
<dbReference type="STRING" id="1572751.PK98_00580"/>
<name>A0A0B2BZ53_9SPHN</name>
<dbReference type="RefSeq" id="WP_039093539.1">
    <property type="nucleotide sequence ID" value="NZ_JTDN01000001.1"/>
</dbReference>
<dbReference type="Proteomes" id="UP000030988">
    <property type="component" value="Unassembled WGS sequence"/>
</dbReference>
<feature type="region of interest" description="Disordered" evidence="1">
    <location>
        <begin position="1"/>
        <end position="120"/>
    </location>
</feature>
<dbReference type="EMBL" id="JTDN01000001">
    <property type="protein sequence ID" value="KHL25282.1"/>
    <property type="molecule type" value="Genomic_DNA"/>
</dbReference>
<feature type="compositionally biased region" description="Pro residues" evidence="1">
    <location>
        <begin position="75"/>
        <end position="87"/>
    </location>
</feature>
<evidence type="ECO:0000313" key="2">
    <source>
        <dbReference type="EMBL" id="KHL25282.1"/>
    </source>
</evidence>
<reference evidence="2 3" key="1">
    <citation type="submission" date="2014-11" db="EMBL/GenBank/DDBJ databases">
        <title>Draft genome sequence of Kirrobacter mercurialis.</title>
        <authorList>
            <person name="Coil D.A."/>
            <person name="Eisen J.A."/>
        </authorList>
    </citation>
    <scope>NUCLEOTIDE SEQUENCE [LARGE SCALE GENOMIC DNA]</scope>
    <source>
        <strain evidence="2 3">Coronado</strain>
    </source>
</reference>
<dbReference type="AlphaFoldDB" id="A0A0B2BZ53"/>
<proteinExistence type="predicted"/>
<comment type="caution">
    <text evidence="2">The sequence shown here is derived from an EMBL/GenBank/DDBJ whole genome shotgun (WGS) entry which is preliminary data.</text>
</comment>
<evidence type="ECO:0000256" key="1">
    <source>
        <dbReference type="SAM" id="MobiDB-lite"/>
    </source>
</evidence>
<organism evidence="2 3">
    <name type="scientific">Croceibacterium mercuriale</name>
    <dbReference type="NCBI Taxonomy" id="1572751"/>
    <lineage>
        <taxon>Bacteria</taxon>
        <taxon>Pseudomonadati</taxon>
        <taxon>Pseudomonadota</taxon>
        <taxon>Alphaproteobacteria</taxon>
        <taxon>Sphingomonadales</taxon>
        <taxon>Erythrobacteraceae</taxon>
        <taxon>Croceibacterium</taxon>
    </lineage>
</organism>
<dbReference type="OrthoDB" id="9836525at2"/>
<evidence type="ECO:0000313" key="3">
    <source>
        <dbReference type="Proteomes" id="UP000030988"/>
    </source>
</evidence>